<feature type="compositionally biased region" description="Basic and acidic residues" evidence="1">
    <location>
        <begin position="148"/>
        <end position="157"/>
    </location>
</feature>
<protein>
    <submittedName>
        <fullName evidence="2">Uncharacterized protein</fullName>
    </submittedName>
</protein>
<proteinExistence type="predicted"/>
<dbReference type="AlphaFoldDB" id="A0A1F7WDV4"/>
<organism evidence="2 3">
    <name type="scientific">Candidatus Uhrbacteria bacterium RIFOXYC2_FULL_47_19</name>
    <dbReference type="NCBI Taxonomy" id="1802424"/>
    <lineage>
        <taxon>Bacteria</taxon>
        <taxon>Candidatus Uhriibacteriota</taxon>
    </lineage>
</organism>
<reference evidence="2 3" key="1">
    <citation type="journal article" date="2016" name="Nat. Commun.">
        <title>Thousands of microbial genomes shed light on interconnected biogeochemical processes in an aquifer system.</title>
        <authorList>
            <person name="Anantharaman K."/>
            <person name="Brown C.T."/>
            <person name="Hug L.A."/>
            <person name="Sharon I."/>
            <person name="Castelle C.J."/>
            <person name="Probst A.J."/>
            <person name="Thomas B.C."/>
            <person name="Singh A."/>
            <person name="Wilkins M.J."/>
            <person name="Karaoz U."/>
            <person name="Brodie E.L."/>
            <person name="Williams K.H."/>
            <person name="Hubbard S.S."/>
            <person name="Banfield J.F."/>
        </authorList>
    </citation>
    <scope>NUCLEOTIDE SEQUENCE [LARGE SCALE GENOMIC DNA]</scope>
</reference>
<sequence>MTFRLWLRAGVLFAWAWLRLACSFVKVQTKELSLRIAYFHLNVKYRLSVIGLMSRNQCFLWIKCIFLVFYVCFRHFRQYFQELIYGAEGSNFVQQPQPTNVDHPSGGPHLFVSEVRGLERVGASQARRSLGHSERRRTRAGGGFDATLYKEARRSGG</sequence>
<accession>A0A1F7WDV4</accession>
<feature type="region of interest" description="Disordered" evidence="1">
    <location>
        <begin position="125"/>
        <end position="157"/>
    </location>
</feature>
<evidence type="ECO:0000256" key="1">
    <source>
        <dbReference type="SAM" id="MobiDB-lite"/>
    </source>
</evidence>
<dbReference type="Proteomes" id="UP000176988">
    <property type="component" value="Unassembled WGS sequence"/>
</dbReference>
<dbReference type="EMBL" id="MGFG01000020">
    <property type="protein sequence ID" value="OGM00973.1"/>
    <property type="molecule type" value="Genomic_DNA"/>
</dbReference>
<evidence type="ECO:0000313" key="3">
    <source>
        <dbReference type="Proteomes" id="UP000176988"/>
    </source>
</evidence>
<gene>
    <name evidence="2" type="ORF">A2480_03035</name>
</gene>
<comment type="caution">
    <text evidence="2">The sequence shown here is derived from an EMBL/GenBank/DDBJ whole genome shotgun (WGS) entry which is preliminary data.</text>
</comment>
<evidence type="ECO:0000313" key="2">
    <source>
        <dbReference type="EMBL" id="OGM00973.1"/>
    </source>
</evidence>
<name>A0A1F7WDV4_9BACT</name>